<keyword evidence="2 5" id="KW-0663">Pyridoxal phosphate</keyword>
<accession>A0ABQ6LKC1</accession>
<dbReference type="Gene3D" id="6.10.140.2150">
    <property type="match status" value="1"/>
</dbReference>
<dbReference type="PANTHER" id="PTHR42735">
    <property type="match status" value="1"/>
</dbReference>
<evidence type="ECO:0000256" key="3">
    <source>
        <dbReference type="ARBA" id="ARBA00023239"/>
    </source>
</evidence>
<comment type="cofactor">
    <cofactor evidence="1 5">
        <name>pyridoxal 5'-phosphate</name>
        <dbReference type="ChEBI" id="CHEBI:597326"/>
    </cofactor>
</comment>
<organism evidence="6 7">
    <name type="scientific">Paralimibaculum aggregatum</name>
    <dbReference type="NCBI Taxonomy" id="3036245"/>
    <lineage>
        <taxon>Bacteria</taxon>
        <taxon>Pseudomonadati</taxon>
        <taxon>Pseudomonadota</taxon>
        <taxon>Alphaproteobacteria</taxon>
        <taxon>Rhodobacterales</taxon>
        <taxon>Paracoccaceae</taxon>
        <taxon>Paralimibaculum</taxon>
    </lineage>
</organism>
<dbReference type="Gene3D" id="3.40.640.10">
    <property type="entry name" value="Type I PLP-dependent aspartate aminotransferase-like (Major domain)"/>
    <property type="match status" value="1"/>
</dbReference>
<keyword evidence="7" id="KW-1185">Reference proteome</keyword>
<evidence type="ECO:0000256" key="2">
    <source>
        <dbReference type="ARBA" id="ARBA00022898"/>
    </source>
</evidence>
<dbReference type="InterPro" id="IPR015422">
    <property type="entry name" value="PyrdxlP-dep_Trfase_small"/>
</dbReference>
<dbReference type="InterPro" id="IPR050477">
    <property type="entry name" value="GrpII_AminoAcid_Decarb"/>
</dbReference>
<dbReference type="GO" id="GO:0008483">
    <property type="term" value="F:transaminase activity"/>
    <property type="evidence" value="ECO:0007669"/>
    <property type="project" value="UniProtKB-KW"/>
</dbReference>
<dbReference type="RefSeq" id="WP_285670872.1">
    <property type="nucleotide sequence ID" value="NZ_BSYI01000008.1"/>
</dbReference>
<dbReference type="Pfam" id="PF00282">
    <property type="entry name" value="Pyridoxal_deC"/>
    <property type="match status" value="1"/>
</dbReference>
<dbReference type="EMBL" id="BSYI01000008">
    <property type="protein sequence ID" value="GMG82117.1"/>
    <property type="molecule type" value="Genomic_DNA"/>
</dbReference>
<proteinExistence type="inferred from homology"/>
<dbReference type="InterPro" id="IPR015421">
    <property type="entry name" value="PyrdxlP-dep_Trfase_major"/>
</dbReference>
<keyword evidence="3 5" id="KW-0456">Lyase</keyword>
<dbReference type="Gene3D" id="3.90.1150.10">
    <property type="entry name" value="Aspartate Aminotransferase, domain 1"/>
    <property type="match status" value="1"/>
</dbReference>
<dbReference type="SUPFAM" id="SSF53383">
    <property type="entry name" value="PLP-dependent transferases"/>
    <property type="match status" value="1"/>
</dbReference>
<keyword evidence="6" id="KW-0808">Transferase</keyword>
<dbReference type="Proteomes" id="UP001239909">
    <property type="component" value="Unassembled WGS sequence"/>
</dbReference>
<sequence length="411" mass="44104">MTAFPEHGTSWADLSQEFDTATGADADWRAGRVPLYVFHANDTVSEIGRNAYNRFFSENALGARRAFGSLKRMEEEVVAMALDLFNAPDGAAGHMTSGGSESIFLAVKAAREHHRARHGGRTALNMVLPASGHPAFDKAAQVMDIEVRRVPLGSDLRADVEAMARVVDGQTVLILGSAPCFPHGIFDPLAALSALAASTGTWLHVDACVGGYLTPFARAIGRPVPEFDLALPGVASLSADLHKYGFTPKPASTVFFRRIEDMERNAFAFDDWPNGNYLTRTMTGTRPGGAIAGAWAVLRHLGRSGYEQVARDLFAMVDGYAAGIRAIPGLALHAEPELAILNWGWEEGDIFAVAERMAERGWVPGLTQRPKGMHAMLSMLHAPARERYLADLASAVEAARGSASAGISASY</sequence>
<protein>
    <submittedName>
        <fullName evidence="6">Aspartate aminotransferase family protein</fullName>
    </submittedName>
</protein>
<gene>
    <name evidence="6" type="ORF">LNKW23_13300</name>
</gene>
<evidence type="ECO:0000256" key="4">
    <source>
        <dbReference type="ARBA" id="ARBA00038302"/>
    </source>
</evidence>
<reference evidence="6 7" key="1">
    <citation type="submission" date="2023-04" db="EMBL/GenBank/DDBJ databases">
        <title>Marinoamorphus aggregata gen. nov., sp. Nov., isolate from tissue of brittle star Ophioplocus japonicus.</title>
        <authorList>
            <person name="Kawano K."/>
            <person name="Sawayama S."/>
            <person name="Nakagawa S."/>
        </authorList>
    </citation>
    <scope>NUCLEOTIDE SEQUENCE [LARGE SCALE GENOMIC DNA]</scope>
    <source>
        <strain evidence="6 7">NKW23</strain>
    </source>
</reference>
<evidence type="ECO:0000313" key="7">
    <source>
        <dbReference type="Proteomes" id="UP001239909"/>
    </source>
</evidence>
<comment type="caution">
    <text evidence="6">The sequence shown here is derived from an EMBL/GenBank/DDBJ whole genome shotgun (WGS) entry which is preliminary data.</text>
</comment>
<evidence type="ECO:0000313" key="6">
    <source>
        <dbReference type="EMBL" id="GMG82117.1"/>
    </source>
</evidence>
<dbReference type="PANTHER" id="PTHR42735:SF6">
    <property type="entry name" value="SPHINGOSINE-1-PHOSPHATE LYASE 1"/>
    <property type="match status" value="1"/>
</dbReference>
<dbReference type="InterPro" id="IPR015424">
    <property type="entry name" value="PyrdxlP-dep_Trfase"/>
</dbReference>
<comment type="similarity">
    <text evidence="4">Belongs to the group II decarboxylase family. Sphingosine-1-phosphate lyase subfamily.</text>
</comment>
<evidence type="ECO:0000256" key="1">
    <source>
        <dbReference type="ARBA" id="ARBA00001933"/>
    </source>
</evidence>
<dbReference type="InterPro" id="IPR002129">
    <property type="entry name" value="PyrdxlP-dep_de-COase"/>
</dbReference>
<evidence type="ECO:0000256" key="5">
    <source>
        <dbReference type="RuleBase" id="RU000382"/>
    </source>
</evidence>
<keyword evidence="6" id="KW-0032">Aminotransferase</keyword>
<name>A0ABQ6LKC1_9RHOB</name>